<keyword evidence="2" id="KW-1185">Reference proteome</keyword>
<name>A0AAD1UBP2_EUPCR</name>
<accession>A0AAD1UBP2</accession>
<reference evidence="1" key="1">
    <citation type="submission" date="2023-07" db="EMBL/GenBank/DDBJ databases">
        <authorList>
            <consortium name="AG Swart"/>
            <person name="Singh M."/>
            <person name="Singh A."/>
            <person name="Seah K."/>
            <person name="Emmerich C."/>
        </authorList>
    </citation>
    <scope>NUCLEOTIDE SEQUENCE</scope>
    <source>
        <strain evidence="1">DP1</strain>
    </source>
</reference>
<evidence type="ECO:0000313" key="2">
    <source>
        <dbReference type="Proteomes" id="UP001295684"/>
    </source>
</evidence>
<proteinExistence type="predicted"/>
<sequence length="107" mass="11982">MKSPRSFVVTKTTDMTKILLSIDLNCITAMKVVEGCCKDLSIWLTFLYYNIPPLNYSLVALEECMATSSLMMASCSISLHFETISYAYLVNINLQLCKKLTVLLGVI</sequence>
<gene>
    <name evidence="1" type="ORF">ECRASSUSDP1_LOCUS7121</name>
</gene>
<organism evidence="1 2">
    <name type="scientific">Euplotes crassus</name>
    <dbReference type="NCBI Taxonomy" id="5936"/>
    <lineage>
        <taxon>Eukaryota</taxon>
        <taxon>Sar</taxon>
        <taxon>Alveolata</taxon>
        <taxon>Ciliophora</taxon>
        <taxon>Intramacronucleata</taxon>
        <taxon>Spirotrichea</taxon>
        <taxon>Hypotrichia</taxon>
        <taxon>Euplotida</taxon>
        <taxon>Euplotidae</taxon>
        <taxon>Moneuplotes</taxon>
    </lineage>
</organism>
<dbReference type="EMBL" id="CAMPGE010006926">
    <property type="protein sequence ID" value="CAI2365841.1"/>
    <property type="molecule type" value="Genomic_DNA"/>
</dbReference>
<dbReference type="Proteomes" id="UP001295684">
    <property type="component" value="Unassembled WGS sequence"/>
</dbReference>
<evidence type="ECO:0000313" key="1">
    <source>
        <dbReference type="EMBL" id="CAI2365841.1"/>
    </source>
</evidence>
<protein>
    <submittedName>
        <fullName evidence="1">Uncharacterized protein</fullName>
    </submittedName>
</protein>
<dbReference type="AlphaFoldDB" id="A0AAD1UBP2"/>
<comment type="caution">
    <text evidence="1">The sequence shown here is derived from an EMBL/GenBank/DDBJ whole genome shotgun (WGS) entry which is preliminary data.</text>
</comment>